<comment type="caution">
    <text evidence="15">The sequence shown here is derived from an EMBL/GenBank/DDBJ whole genome shotgun (WGS) entry which is preliminary data.</text>
</comment>
<dbReference type="Pfam" id="PF02687">
    <property type="entry name" value="FtsX"/>
    <property type="match status" value="1"/>
</dbReference>
<protein>
    <recommendedName>
        <fullName evidence="12">Pyoverdine export ATP-binding/permease protein PvdT</fullName>
    </recommendedName>
</protein>
<feature type="transmembrane region" description="Helical" evidence="13">
    <location>
        <begin position="581"/>
        <end position="603"/>
    </location>
</feature>
<dbReference type="Gene3D" id="3.40.50.300">
    <property type="entry name" value="P-loop containing nucleotide triphosphate hydrolases"/>
    <property type="match status" value="1"/>
</dbReference>
<dbReference type="PANTHER" id="PTHR30572:SF14">
    <property type="entry name" value="MACROLIDE EXPORT ATP-BINDING_PERMEASE PROTEIN MACB"/>
    <property type="match status" value="1"/>
</dbReference>
<dbReference type="FunFam" id="3.40.50.300:FF:000032">
    <property type="entry name" value="Export ABC transporter ATP-binding protein"/>
    <property type="match status" value="1"/>
</dbReference>
<keyword evidence="2" id="KW-0813">Transport</keyword>
<dbReference type="InterPro" id="IPR017911">
    <property type="entry name" value="MacB-like_ATP-bd"/>
</dbReference>
<name>A0A6H2ZXW4_SERMA</name>
<keyword evidence="6" id="KW-0547">Nucleotide-binding</keyword>
<evidence type="ECO:0000256" key="5">
    <source>
        <dbReference type="ARBA" id="ARBA00022692"/>
    </source>
</evidence>
<keyword evidence="5 13" id="KW-0812">Transmembrane</keyword>
<dbReference type="Pfam" id="PF12704">
    <property type="entry name" value="MacB_PCD"/>
    <property type="match status" value="1"/>
</dbReference>
<evidence type="ECO:0000256" key="1">
    <source>
        <dbReference type="ARBA" id="ARBA00004429"/>
    </source>
</evidence>
<dbReference type="InterPro" id="IPR050250">
    <property type="entry name" value="Macrolide_Exporter_MacB"/>
</dbReference>
<organism evidence="15 16">
    <name type="scientific">Serratia marcescens</name>
    <dbReference type="NCBI Taxonomy" id="615"/>
    <lineage>
        <taxon>Bacteria</taxon>
        <taxon>Pseudomonadati</taxon>
        <taxon>Pseudomonadota</taxon>
        <taxon>Gammaproteobacteria</taxon>
        <taxon>Enterobacterales</taxon>
        <taxon>Yersiniaceae</taxon>
        <taxon>Serratia</taxon>
    </lineage>
</organism>
<evidence type="ECO:0000256" key="8">
    <source>
        <dbReference type="ARBA" id="ARBA00022967"/>
    </source>
</evidence>
<dbReference type="InterPro" id="IPR017871">
    <property type="entry name" value="ABC_transporter-like_CS"/>
</dbReference>
<dbReference type="GO" id="GO:0005886">
    <property type="term" value="C:plasma membrane"/>
    <property type="evidence" value="ECO:0007669"/>
    <property type="project" value="UniProtKB-SubCell"/>
</dbReference>
<accession>A0A6H2ZXW4</accession>
<dbReference type="GO" id="GO:0005524">
    <property type="term" value="F:ATP binding"/>
    <property type="evidence" value="ECO:0007669"/>
    <property type="project" value="UniProtKB-KW"/>
</dbReference>
<evidence type="ECO:0000256" key="6">
    <source>
        <dbReference type="ARBA" id="ARBA00022741"/>
    </source>
</evidence>
<dbReference type="InterPro" id="IPR003439">
    <property type="entry name" value="ABC_transporter-like_ATP-bd"/>
</dbReference>
<feature type="domain" description="ABC transporter" evidence="14">
    <location>
        <begin position="14"/>
        <end position="252"/>
    </location>
</feature>
<dbReference type="GO" id="GO:0022857">
    <property type="term" value="F:transmembrane transporter activity"/>
    <property type="evidence" value="ECO:0007669"/>
    <property type="project" value="TreeGrafter"/>
</dbReference>
<keyword evidence="7 15" id="KW-0067">ATP-binding</keyword>
<dbReference type="EMBL" id="LJEX02000102">
    <property type="protein sequence ID" value="OCO83863.1"/>
    <property type="molecule type" value="Genomic_DNA"/>
</dbReference>
<keyword evidence="9 13" id="KW-1133">Transmembrane helix</keyword>
<evidence type="ECO:0000259" key="14">
    <source>
        <dbReference type="PROSITE" id="PS50893"/>
    </source>
</evidence>
<dbReference type="PANTHER" id="PTHR30572">
    <property type="entry name" value="MEMBRANE COMPONENT OF TRANSPORTER-RELATED"/>
    <property type="match status" value="1"/>
</dbReference>
<dbReference type="PROSITE" id="PS00211">
    <property type="entry name" value="ABC_TRANSPORTER_1"/>
    <property type="match status" value="1"/>
</dbReference>
<comment type="similarity">
    <text evidence="11">Belongs to the ABC transporter superfamily. Macrolide exporter (TC 3.A.1.122) family.</text>
</comment>
<feature type="transmembrane region" description="Helical" evidence="13">
    <location>
        <begin position="282"/>
        <end position="302"/>
    </location>
</feature>
<keyword evidence="3" id="KW-1003">Cell membrane</keyword>
<keyword evidence="8" id="KW-1278">Translocase</keyword>
<feature type="transmembrane region" description="Helical" evidence="13">
    <location>
        <begin position="623"/>
        <end position="640"/>
    </location>
</feature>
<reference evidence="16" key="1">
    <citation type="submission" date="2016-04" db="EMBL/GenBank/DDBJ databases">
        <authorList>
            <person name="Osei Sekyere J."/>
            <person name="Sivertsen A."/>
            <person name="Pedersen A.T."/>
            <person name="Sundsfjord A."/>
        </authorList>
    </citation>
    <scope>NUCLEOTIDE SEQUENCE [LARGE SCALE GENOMIC DNA]</scope>
    <source>
        <strain evidence="16">945174350</strain>
    </source>
</reference>
<evidence type="ECO:0000256" key="2">
    <source>
        <dbReference type="ARBA" id="ARBA00022448"/>
    </source>
</evidence>
<dbReference type="InterPro" id="IPR027417">
    <property type="entry name" value="P-loop_NTPase"/>
</dbReference>
<dbReference type="SMART" id="SM00382">
    <property type="entry name" value="AAA"/>
    <property type="match status" value="1"/>
</dbReference>
<dbReference type="GO" id="GO:1902495">
    <property type="term" value="C:transmembrane transporter complex"/>
    <property type="evidence" value="ECO:0007669"/>
    <property type="project" value="UniProtKB-ARBA"/>
</dbReference>
<comment type="subcellular location">
    <subcellularLocation>
        <location evidence="1">Cell inner membrane</location>
        <topology evidence="1">Multi-pass membrane protein</topology>
    </subcellularLocation>
</comment>
<evidence type="ECO:0000256" key="7">
    <source>
        <dbReference type="ARBA" id="ARBA00022840"/>
    </source>
</evidence>
<keyword evidence="10 13" id="KW-0472">Membrane</keyword>
<evidence type="ECO:0000256" key="13">
    <source>
        <dbReference type="SAM" id="Phobius"/>
    </source>
</evidence>
<feature type="transmembrane region" description="Helical" evidence="13">
    <location>
        <begin position="532"/>
        <end position="557"/>
    </location>
</feature>
<evidence type="ECO:0000313" key="16">
    <source>
        <dbReference type="Proteomes" id="UP000050489"/>
    </source>
</evidence>
<evidence type="ECO:0000256" key="11">
    <source>
        <dbReference type="ARBA" id="ARBA00038388"/>
    </source>
</evidence>
<dbReference type="InterPro" id="IPR003838">
    <property type="entry name" value="ABC3_permease_C"/>
</dbReference>
<dbReference type="PROSITE" id="PS50893">
    <property type="entry name" value="ABC_TRANSPORTER_2"/>
    <property type="match status" value="1"/>
</dbReference>
<dbReference type="Proteomes" id="UP000050489">
    <property type="component" value="Unassembled WGS sequence"/>
</dbReference>
<keyword evidence="4" id="KW-0997">Cell inner membrane</keyword>
<dbReference type="SUPFAM" id="SSF52540">
    <property type="entry name" value="P-loop containing nucleoside triphosphate hydrolases"/>
    <property type="match status" value="1"/>
</dbReference>
<evidence type="ECO:0000256" key="10">
    <source>
        <dbReference type="ARBA" id="ARBA00023136"/>
    </source>
</evidence>
<dbReference type="InterPro" id="IPR025857">
    <property type="entry name" value="MacB_PCD"/>
</dbReference>
<gene>
    <name evidence="15" type="ORF">AN695_0218830</name>
</gene>
<evidence type="ECO:0000313" key="15">
    <source>
        <dbReference type="EMBL" id="OCO83863.1"/>
    </source>
</evidence>
<dbReference type="CDD" id="cd03255">
    <property type="entry name" value="ABC_MJ0796_LolCDE_FtsE"/>
    <property type="match status" value="1"/>
</dbReference>
<dbReference type="AlphaFoldDB" id="A0A6H2ZXW4"/>
<dbReference type="Pfam" id="PF00005">
    <property type="entry name" value="ABC_tran"/>
    <property type="match status" value="1"/>
</dbReference>
<evidence type="ECO:0000256" key="3">
    <source>
        <dbReference type="ARBA" id="ARBA00022475"/>
    </source>
</evidence>
<dbReference type="InterPro" id="IPR003593">
    <property type="entry name" value="AAA+_ATPase"/>
</dbReference>
<evidence type="ECO:0000256" key="12">
    <source>
        <dbReference type="ARBA" id="ARBA00041199"/>
    </source>
</evidence>
<sequence>MRRKAMSANAEPIIALENVSREFQAGEQKIAVLKRVSLSIQRGEMVAIVGASGSGKSTLMNIIGCLDKPSQGDVYINGVAIGQADGDRLAQLRSRHIGFIFQRYHLMPYLTAGENVAIPALYTAMPAAERRQRAAYLLARLGLAQRGGHRPAQLSGGQQQRVSIARALMNGAEIILADEPTGALDSASGQALMAILHELNAVGHTVVIVTHDRRIAEQARRIIEIGDGEIVADRRHEASRQPATFERPLSPVAPLKRMAPGVALKEAVGMAWRALLGHRIRAVLSMLGIIIGIAAVVSAIAIGEGTRRNILKEISQLGTSTLEIRPGLGWEKSRPDFARSLSARDAALLAAQPYVDSVSPVIGTQLLAVREGKQVPLAVMGVGEGYFRTQGIRLLSGGLLTAQDLSERAPVAVIDPLLKQALFSSRQDPIGAVLLIAGVPYRVIGVAQRRGAQYAGSQPLAWLPYTSLTGRIAGDMPLESIVMRVNEKRTLEEAGRDVTRRLIVEHGRRDFFTLTDDQLTQSIQRASDSMQLLITAIAAISLLVGGVGVMNIMLVSVTERTHEIGIRLAVGAAERDIMRQFLIEAVVICSLGGVLGIACAALVKGALSGLAPQVTMIFTWPPLLLACGFSALIGVGFGFFPARTAARLQPVEALARE</sequence>
<proteinExistence type="inferred from homology"/>
<dbReference type="GO" id="GO:0016887">
    <property type="term" value="F:ATP hydrolysis activity"/>
    <property type="evidence" value="ECO:0007669"/>
    <property type="project" value="InterPro"/>
</dbReference>
<evidence type="ECO:0000256" key="4">
    <source>
        <dbReference type="ARBA" id="ARBA00022519"/>
    </source>
</evidence>
<evidence type="ECO:0000256" key="9">
    <source>
        <dbReference type="ARBA" id="ARBA00022989"/>
    </source>
</evidence>